<gene>
    <name evidence="2" type="ORF">H9826_06295</name>
</gene>
<reference evidence="2" key="2">
    <citation type="submission" date="2021-04" db="EMBL/GenBank/DDBJ databases">
        <authorList>
            <person name="Gilroy R."/>
        </authorList>
    </citation>
    <scope>NUCLEOTIDE SEQUENCE</scope>
    <source>
        <strain evidence="2">CHK33-7979</strain>
    </source>
</reference>
<dbReference type="EMBL" id="DXCX01000065">
    <property type="protein sequence ID" value="HIY73568.1"/>
    <property type="molecule type" value="Genomic_DNA"/>
</dbReference>
<dbReference type="AlphaFoldDB" id="A0A9D1Z541"/>
<evidence type="ECO:0000313" key="2">
    <source>
        <dbReference type="EMBL" id="HIY73568.1"/>
    </source>
</evidence>
<feature type="transmembrane region" description="Helical" evidence="1">
    <location>
        <begin position="100"/>
        <end position="117"/>
    </location>
</feature>
<evidence type="ECO:0000256" key="1">
    <source>
        <dbReference type="SAM" id="Phobius"/>
    </source>
</evidence>
<keyword evidence="1" id="KW-0472">Membrane</keyword>
<keyword evidence="1" id="KW-0812">Transmembrane</keyword>
<proteinExistence type="predicted"/>
<dbReference type="Proteomes" id="UP000886824">
    <property type="component" value="Unassembled WGS sequence"/>
</dbReference>
<organism evidence="2 3">
    <name type="scientific">Candidatus Intestinimonas merdavium</name>
    <dbReference type="NCBI Taxonomy" id="2838622"/>
    <lineage>
        <taxon>Bacteria</taxon>
        <taxon>Bacillati</taxon>
        <taxon>Bacillota</taxon>
        <taxon>Clostridia</taxon>
        <taxon>Eubacteriales</taxon>
        <taxon>Intestinimonas</taxon>
    </lineage>
</organism>
<feature type="transmembrane region" description="Helical" evidence="1">
    <location>
        <begin position="16"/>
        <end position="36"/>
    </location>
</feature>
<sequence length="126" mass="13111">MEEDILAGEARTLNDSLGYILAVIGSVLLSFGATALQRDGVCLALAGDSAGARAAQDRVRRLRLLAGAILIGALGYFLCLALRAAEESAGTPEAEASARANLWASFLVLLAALIRFLDLKPGQRAA</sequence>
<name>A0A9D1Z541_9FIRM</name>
<comment type="caution">
    <text evidence="2">The sequence shown here is derived from an EMBL/GenBank/DDBJ whole genome shotgun (WGS) entry which is preliminary data.</text>
</comment>
<protein>
    <submittedName>
        <fullName evidence="2">Uncharacterized protein</fullName>
    </submittedName>
</protein>
<evidence type="ECO:0000313" key="3">
    <source>
        <dbReference type="Proteomes" id="UP000886824"/>
    </source>
</evidence>
<accession>A0A9D1Z541</accession>
<feature type="transmembrane region" description="Helical" evidence="1">
    <location>
        <begin position="62"/>
        <end position="85"/>
    </location>
</feature>
<keyword evidence="1" id="KW-1133">Transmembrane helix</keyword>
<reference evidence="2" key="1">
    <citation type="journal article" date="2021" name="PeerJ">
        <title>Extensive microbial diversity within the chicken gut microbiome revealed by metagenomics and culture.</title>
        <authorList>
            <person name="Gilroy R."/>
            <person name="Ravi A."/>
            <person name="Getino M."/>
            <person name="Pursley I."/>
            <person name="Horton D.L."/>
            <person name="Alikhan N.F."/>
            <person name="Baker D."/>
            <person name="Gharbi K."/>
            <person name="Hall N."/>
            <person name="Watson M."/>
            <person name="Adriaenssens E.M."/>
            <person name="Foster-Nyarko E."/>
            <person name="Jarju S."/>
            <person name="Secka A."/>
            <person name="Antonio M."/>
            <person name="Oren A."/>
            <person name="Chaudhuri R.R."/>
            <person name="La Ragione R."/>
            <person name="Hildebrand F."/>
            <person name="Pallen M.J."/>
        </authorList>
    </citation>
    <scope>NUCLEOTIDE SEQUENCE</scope>
    <source>
        <strain evidence="2">CHK33-7979</strain>
    </source>
</reference>